<reference evidence="1" key="2">
    <citation type="journal article" date="2015" name="Data Brief">
        <title>Shoot transcriptome of the giant reed, Arundo donax.</title>
        <authorList>
            <person name="Barrero R.A."/>
            <person name="Guerrero F.D."/>
            <person name="Moolhuijzen P."/>
            <person name="Goolsby J.A."/>
            <person name="Tidwell J."/>
            <person name="Bellgard S.E."/>
            <person name="Bellgard M.I."/>
        </authorList>
    </citation>
    <scope>NUCLEOTIDE SEQUENCE</scope>
    <source>
        <tissue evidence="1">Shoot tissue taken approximately 20 cm above the soil surface</tissue>
    </source>
</reference>
<protein>
    <submittedName>
        <fullName evidence="1">Uncharacterized protein</fullName>
    </submittedName>
</protein>
<reference evidence="1" key="1">
    <citation type="submission" date="2014-09" db="EMBL/GenBank/DDBJ databases">
        <authorList>
            <person name="Magalhaes I.L.F."/>
            <person name="Oliveira U."/>
            <person name="Santos F.R."/>
            <person name="Vidigal T.H.D.A."/>
            <person name="Brescovit A.D."/>
            <person name="Santos A.J."/>
        </authorList>
    </citation>
    <scope>NUCLEOTIDE SEQUENCE</scope>
    <source>
        <tissue evidence="1">Shoot tissue taken approximately 20 cm above the soil surface</tissue>
    </source>
</reference>
<evidence type="ECO:0000313" key="1">
    <source>
        <dbReference type="EMBL" id="JAD63775.1"/>
    </source>
</evidence>
<proteinExistence type="predicted"/>
<sequence length="24" mass="2841">MLFLRRIVGNSLMFPRSCLVDCRL</sequence>
<accession>A0A0A9BRK8</accession>
<dbReference type="AlphaFoldDB" id="A0A0A9BRK8"/>
<dbReference type="EMBL" id="GBRH01234120">
    <property type="protein sequence ID" value="JAD63775.1"/>
    <property type="molecule type" value="Transcribed_RNA"/>
</dbReference>
<name>A0A0A9BRK8_ARUDO</name>
<organism evidence="1">
    <name type="scientific">Arundo donax</name>
    <name type="common">Giant reed</name>
    <name type="synonym">Donax arundinaceus</name>
    <dbReference type="NCBI Taxonomy" id="35708"/>
    <lineage>
        <taxon>Eukaryota</taxon>
        <taxon>Viridiplantae</taxon>
        <taxon>Streptophyta</taxon>
        <taxon>Embryophyta</taxon>
        <taxon>Tracheophyta</taxon>
        <taxon>Spermatophyta</taxon>
        <taxon>Magnoliopsida</taxon>
        <taxon>Liliopsida</taxon>
        <taxon>Poales</taxon>
        <taxon>Poaceae</taxon>
        <taxon>PACMAD clade</taxon>
        <taxon>Arundinoideae</taxon>
        <taxon>Arundineae</taxon>
        <taxon>Arundo</taxon>
    </lineage>
</organism>